<dbReference type="Gene3D" id="1.10.287.130">
    <property type="match status" value="1"/>
</dbReference>
<dbReference type="RefSeq" id="WP_066860993.1">
    <property type="nucleotide sequence ID" value="NZ_CABKVV010000010.1"/>
</dbReference>
<dbReference type="SUPFAM" id="SSF55874">
    <property type="entry name" value="ATPase domain of HSP90 chaperone/DNA topoisomerase II/histidine kinase"/>
    <property type="match status" value="1"/>
</dbReference>
<dbReference type="SUPFAM" id="SSF158472">
    <property type="entry name" value="HAMP domain-like"/>
    <property type="match status" value="1"/>
</dbReference>
<dbReference type="PROSITE" id="PS51257">
    <property type="entry name" value="PROKAR_LIPOPROTEIN"/>
    <property type="match status" value="1"/>
</dbReference>
<evidence type="ECO:0000256" key="11">
    <source>
        <dbReference type="SAM" id="Phobius"/>
    </source>
</evidence>
<keyword evidence="15" id="KW-1185">Reference proteome</keyword>
<evidence type="ECO:0000256" key="4">
    <source>
        <dbReference type="ARBA" id="ARBA00022553"/>
    </source>
</evidence>
<dbReference type="InterPro" id="IPR005467">
    <property type="entry name" value="His_kinase_dom"/>
</dbReference>
<evidence type="ECO:0000256" key="2">
    <source>
        <dbReference type="ARBA" id="ARBA00004141"/>
    </source>
</evidence>
<dbReference type="InterPro" id="IPR003661">
    <property type="entry name" value="HisK_dim/P_dom"/>
</dbReference>
<keyword evidence="8 11" id="KW-1133">Transmembrane helix</keyword>
<feature type="domain" description="Histidine kinase" evidence="12">
    <location>
        <begin position="177"/>
        <end position="384"/>
    </location>
</feature>
<accession>A0ABT1RZA4</accession>
<evidence type="ECO:0000256" key="1">
    <source>
        <dbReference type="ARBA" id="ARBA00000085"/>
    </source>
</evidence>
<keyword evidence="5" id="KW-0808">Transferase</keyword>
<keyword evidence="4" id="KW-0597">Phosphoprotein</keyword>
<evidence type="ECO:0000256" key="8">
    <source>
        <dbReference type="ARBA" id="ARBA00022989"/>
    </source>
</evidence>
<dbReference type="InterPro" id="IPR036890">
    <property type="entry name" value="HATPase_C_sf"/>
</dbReference>
<keyword evidence="6 11" id="KW-0812">Transmembrane</keyword>
<evidence type="ECO:0000256" key="9">
    <source>
        <dbReference type="ARBA" id="ARBA00023012"/>
    </source>
</evidence>
<evidence type="ECO:0000259" key="12">
    <source>
        <dbReference type="PROSITE" id="PS50109"/>
    </source>
</evidence>
<keyword evidence="10 11" id="KW-0472">Membrane</keyword>
<evidence type="ECO:0000313" key="15">
    <source>
        <dbReference type="Proteomes" id="UP001524473"/>
    </source>
</evidence>
<dbReference type="GeneID" id="90531351"/>
<dbReference type="PROSITE" id="PS50885">
    <property type="entry name" value="HAMP"/>
    <property type="match status" value="1"/>
</dbReference>
<dbReference type="EC" id="2.7.13.3" evidence="3"/>
<dbReference type="InterPro" id="IPR050428">
    <property type="entry name" value="TCS_sensor_his_kinase"/>
</dbReference>
<dbReference type="InterPro" id="IPR036097">
    <property type="entry name" value="HisK_dim/P_sf"/>
</dbReference>
<comment type="subcellular location">
    <subcellularLocation>
        <location evidence="2">Membrane</location>
        <topology evidence="2">Multi-pass membrane protein</topology>
    </subcellularLocation>
</comment>
<dbReference type="PROSITE" id="PS50109">
    <property type="entry name" value="HIS_KIN"/>
    <property type="match status" value="1"/>
</dbReference>
<dbReference type="CDD" id="cd06225">
    <property type="entry name" value="HAMP"/>
    <property type="match status" value="1"/>
</dbReference>
<evidence type="ECO:0000256" key="10">
    <source>
        <dbReference type="ARBA" id="ARBA00023136"/>
    </source>
</evidence>
<feature type="domain" description="HAMP" evidence="13">
    <location>
        <begin position="116"/>
        <end position="169"/>
    </location>
</feature>
<feature type="transmembrane region" description="Helical" evidence="11">
    <location>
        <begin position="12"/>
        <end position="33"/>
    </location>
</feature>
<evidence type="ECO:0000256" key="3">
    <source>
        <dbReference type="ARBA" id="ARBA00012438"/>
    </source>
</evidence>
<gene>
    <name evidence="14" type="ORF">NE695_06755</name>
</gene>
<dbReference type="Proteomes" id="UP001524473">
    <property type="component" value="Unassembled WGS sequence"/>
</dbReference>
<sequence>MKPLSLRGKIVVMASVVVAAACLFLTVISITSANKYMRSLVSYDTTSSVQGASAPHSSQGSSMEDWLQGEASPPVSDIEENQVAFQVIMNTFERNVVFAMLLTILVLAAALYFLAGRILRPLSHLTQFMCSIDDKNMCHRVDLPRSKDEVYRLTQSFNNMMDRLEGSYTAQKNFAANAAHELKTPLSIMKTSLQVLELQDSPSREDYIECTDDVRQSMDRLIQTVEGLTTLTSPSLKDETETVNVLSIAHQIKTDLSPLADEKGVRITVTGDTLRLTYNKDLFYRILFNLVENAVKYNRSGGHVNVTVSDRERHILIQDNGIGMGPQAIQNIFEPFYRSDLSRSQNIPGSGLGMSIVKTIMDRYGGSLEIDSALGKGTEIKLKI</sequence>
<dbReference type="SUPFAM" id="SSF47384">
    <property type="entry name" value="Homodimeric domain of signal transducing histidine kinase"/>
    <property type="match status" value="1"/>
</dbReference>
<dbReference type="SMART" id="SM00304">
    <property type="entry name" value="HAMP"/>
    <property type="match status" value="1"/>
</dbReference>
<dbReference type="Pfam" id="PF00672">
    <property type="entry name" value="HAMP"/>
    <property type="match status" value="1"/>
</dbReference>
<evidence type="ECO:0000256" key="7">
    <source>
        <dbReference type="ARBA" id="ARBA00022777"/>
    </source>
</evidence>
<organism evidence="14 15">
    <name type="scientific">Neglectibacter timonensis</name>
    <dbReference type="NCBI Taxonomy" id="1776382"/>
    <lineage>
        <taxon>Bacteria</taxon>
        <taxon>Bacillati</taxon>
        <taxon>Bacillota</taxon>
        <taxon>Clostridia</taxon>
        <taxon>Eubacteriales</taxon>
        <taxon>Oscillospiraceae</taxon>
        <taxon>Neglectibacter</taxon>
    </lineage>
</organism>
<dbReference type="PANTHER" id="PTHR45436:SF15">
    <property type="entry name" value="SENSOR HISTIDINE KINASE CUSS"/>
    <property type="match status" value="1"/>
</dbReference>
<proteinExistence type="predicted"/>
<keyword evidence="9" id="KW-0902">Two-component regulatory system</keyword>
<dbReference type="Pfam" id="PF02518">
    <property type="entry name" value="HATPase_c"/>
    <property type="match status" value="1"/>
</dbReference>
<name>A0ABT1RZA4_9FIRM</name>
<dbReference type="Gene3D" id="3.30.565.10">
    <property type="entry name" value="Histidine kinase-like ATPase, C-terminal domain"/>
    <property type="match status" value="1"/>
</dbReference>
<comment type="catalytic activity">
    <reaction evidence="1">
        <text>ATP + protein L-histidine = ADP + protein N-phospho-L-histidine.</text>
        <dbReference type="EC" id="2.7.13.3"/>
    </reaction>
</comment>
<keyword evidence="7 14" id="KW-0418">Kinase</keyword>
<dbReference type="CDD" id="cd00075">
    <property type="entry name" value="HATPase"/>
    <property type="match status" value="1"/>
</dbReference>
<feature type="transmembrane region" description="Helical" evidence="11">
    <location>
        <begin position="96"/>
        <end position="115"/>
    </location>
</feature>
<dbReference type="SMART" id="SM00388">
    <property type="entry name" value="HisKA"/>
    <property type="match status" value="1"/>
</dbReference>
<dbReference type="Gene3D" id="6.10.340.10">
    <property type="match status" value="1"/>
</dbReference>
<dbReference type="InterPro" id="IPR003660">
    <property type="entry name" value="HAMP_dom"/>
</dbReference>
<dbReference type="GO" id="GO:0016301">
    <property type="term" value="F:kinase activity"/>
    <property type="evidence" value="ECO:0007669"/>
    <property type="project" value="UniProtKB-KW"/>
</dbReference>
<dbReference type="InterPro" id="IPR003594">
    <property type="entry name" value="HATPase_dom"/>
</dbReference>
<dbReference type="SMART" id="SM00387">
    <property type="entry name" value="HATPase_c"/>
    <property type="match status" value="1"/>
</dbReference>
<evidence type="ECO:0000256" key="5">
    <source>
        <dbReference type="ARBA" id="ARBA00022679"/>
    </source>
</evidence>
<reference evidence="14 15" key="1">
    <citation type="submission" date="2022-06" db="EMBL/GenBank/DDBJ databases">
        <title>Isolation of gut microbiota from human fecal samples.</title>
        <authorList>
            <person name="Pamer E.G."/>
            <person name="Barat B."/>
            <person name="Waligurski E."/>
            <person name="Medina S."/>
            <person name="Paddock L."/>
            <person name="Mostad J."/>
        </authorList>
    </citation>
    <scope>NUCLEOTIDE SEQUENCE [LARGE SCALE GENOMIC DNA]</scope>
    <source>
        <strain evidence="14 15">DFI.9.73</strain>
    </source>
</reference>
<dbReference type="InterPro" id="IPR004358">
    <property type="entry name" value="Sig_transdc_His_kin-like_C"/>
</dbReference>
<protein>
    <recommendedName>
        <fullName evidence="3">histidine kinase</fullName>
        <ecNumber evidence="3">2.7.13.3</ecNumber>
    </recommendedName>
</protein>
<dbReference type="PRINTS" id="PR00344">
    <property type="entry name" value="BCTRLSENSOR"/>
</dbReference>
<evidence type="ECO:0000256" key="6">
    <source>
        <dbReference type="ARBA" id="ARBA00022692"/>
    </source>
</evidence>
<dbReference type="PANTHER" id="PTHR45436">
    <property type="entry name" value="SENSOR HISTIDINE KINASE YKOH"/>
    <property type="match status" value="1"/>
</dbReference>
<dbReference type="Pfam" id="PF00512">
    <property type="entry name" value="HisKA"/>
    <property type="match status" value="1"/>
</dbReference>
<dbReference type="EMBL" id="JANFZH010000012">
    <property type="protein sequence ID" value="MCQ4839610.1"/>
    <property type="molecule type" value="Genomic_DNA"/>
</dbReference>
<comment type="caution">
    <text evidence="14">The sequence shown here is derived from an EMBL/GenBank/DDBJ whole genome shotgun (WGS) entry which is preliminary data.</text>
</comment>
<dbReference type="CDD" id="cd00082">
    <property type="entry name" value="HisKA"/>
    <property type="match status" value="1"/>
</dbReference>
<evidence type="ECO:0000259" key="13">
    <source>
        <dbReference type="PROSITE" id="PS50885"/>
    </source>
</evidence>
<evidence type="ECO:0000313" key="14">
    <source>
        <dbReference type="EMBL" id="MCQ4839610.1"/>
    </source>
</evidence>